<keyword evidence="5" id="KW-0391">Immunity</keyword>
<dbReference type="EnsemblMetazoa" id="AATE011446-RA">
    <property type="protein sequence ID" value="AATE011446-PA.1"/>
    <property type="gene ID" value="AATE011446"/>
</dbReference>
<feature type="transmembrane region" description="Helical" evidence="10">
    <location>
        <begin position="7"/>
        <end position="26"/>
    </location>
</feature>
<feature type="region of interest" description="Disordered" evidence="9">
    <location>
        <begin position="43"/>
        <end position="65"/>
    </location>
</feature>
<evidence type="ECO:0000256" key="10">
    <source>
        <dbReference type="SAM" id="Phobius"/>
    </source>
</evidence>
<keyword evidence="10" id="KW-0812">Transmembrane</keyword>
<dbReference type="STRING" id="41427.A0A182J4Y6"/>
<name>A0A182J4Y6_ANOAO</name>
<keyword evidence="2" id="KW-0964">Secreted</keyword>
<dbReference type="GO" id="GO:0004252">
    <property type="term" value="F:serine-type endopeptidase activity"/>
    <property type="evidence" value="ECO:0007669"/>
    <property type="project" value="InterPro"/>
</dbReference>
<keyword evidence="3" id="KW-0399">Innate immunity</keyword>
<keyword evidence="4" id="KW-0732">Signal</keyword>
<evidence type="ECO:0000313" key="11">
    <source>
        <dbReference type="EnsemblMetazoa" id="AATE011446-PA.1"/>
    </source>
</evidence>
<proteinExistence type="inferred from homology"/>
<dbReference type="InterPro" id="IPR051487">
    <property type="entry name" value="Ser/Thr_Proteases_Immune/Dev"/>
</dbReference>
<evidence type="ECO:0000256" key="2">
    <source>
        <dbReference type="ARBA" id="ARBA00022525"/>
    </source>
</evidence>
<keyword evidence="10" id="KW-0472">Membrane</keyword>
<protein>
    <submittedName>
        <fullName evidence="11">Uncharacterized protein</fullName>
    </submittedName>
</protein>
<comment type="similarity">
    <text evidence="8">Belongs to the peptidase S1 family. CLIP subfamily.</text>
</comment>
<dbReference type="GO" id="GO:0045087">
    <property type="term" value="P:innate immune response"/>
    <property type="evidence" value="ECO:0007669"/>
    <property type="project" value="UniProtKB-KW"/>
</dbReference>
<dbReference type="AlphaFoldDB" id="A0A182J4Y6"/>
<keyword evidence="10" id="KW-1133">Transmembrane helix</keyword>
<keyword evidence="7" id="KW-0325">Glycoprotein</keyword>
<evidence type="ECO:0000256" key="8">
    <source>
        <dbReference type="ARBA" id="ARBA00024195"/>
    </source>
</evidence>
<dbReference type="GO" id="GO:0006508">
    <property type="term" value="P:proteolysis"/>
    <property type="evidence" value="ECO:0007669"/>
    <property type="project" value="InterPro"/>
</dbReference>
<evidence type="ECO:0000256" key="5">
    <source>
        <dbReference type="ARBA" id="ARBA00022859"/>
    </source>
</evidence>
<evidence type="ECO:0000256" key="4">
    <source>
        <dbReference type="ARBA" id="ARBA00022729"/>
    </source>
</evidence>
<sequence>LFIFFQAAMFVITKTIIFFCIFVGVLSESEPFQPAKIRTPSKSVVQSSTGQQHTVARHDPIELPSTRGSTLNDFVHHLHRPSHQSNSTFSLSEVSPFLSMKPSTGIIQDEPQSMGSGPGAVGLGNVLFILANLTNRPLSDQSAASGTGSIISGGIGVVQETVNQVGSNIQQGFSSVFGANQGNEASPSNWATVRPIGNASSSSKPSFCPPNCTMVCGMAQKQAQHVRIVGGTDVTPVNRYPWIALMQYYGHNVGTGTLVNDRVVLTTASIVSRMVVFKQIKVILGAFNASSSTETTRKEFTVTKARVHPQYSADSPLHYNIAFLQLAVPVMITDSIMPICMPNNVDTFADTNGTLAGWGARSLDGEPWKTLQEVQIPLYSYDECRLAYPNATEDNLCGGVFNPAPKDQHKTSCDGDGGAGLMYPWKPNPSLMALVGITLHLPDVGCGRTNEPALFTKLYRYIPWLKSQATGCYCKS</sequence>
<dbReference type="SUPFAM" id="SSF50494">
    <property type="entry name" value="Trypsin-like serine proteases"/>
    <property type="match status" value="1"/>
</dbReference>
<dbReference type="PROSITE" id="PS50240">
    <property type="entry name" value="TRYPSIN_DOM"/>
    <property type="match status" value="1"/>
</dbReference>
<accession>A0A182J4Y6</accession>
<dbReference type="SMART" id="SM00020">
    <property type="entry name" value="Tryp_SPc"/>
    <property type="match status" value="1"/>
</dbReference>
<dbReference type="CDD" id="cd00190">
    <property type="entry name" value="Tryp_SPc"/>
    <property type="match status" value="1"/>
</dbReference>
<dbReference type="PANTHER" id="PTHR24256">
    <property type="entry name" value="TRYPTASE-RELATED"/>
    <property type="match status" value="1"/>
</dbReference>
<reference evidence="11" key="1">
    <citation type="submission" date="2022-08" db="UniProtKB">
        <authorList>
            <consortium name="EnsemblMetazoa"/>
        </authorList>
    </citation>
    <scope>IDENTIFICATION</scope>
    <source>
        <strain evidence="11">EBRO</strain>
    </source>
</reference>
<evidence type="ECO:0000256" key="1">
    <source>
        <dbReference type="ARBA" id="ARBA00004613"/>
    </source>
</evidence>
<dbReference type="InterPro" id="IPR001254">
    <property type="entry name" value="Trypsin_dom"/>
</dbReference>
<dbReference type="GO" id="GO:0005576">
    <property type="term" value="C:extracellular region"/>
    <property type="evidence" value="ECO:0007669"/>
    <property type="project" value="UniProtKB-SubCell"/>
</dbReference>
<feature type="compositionally biased region" description="Polar residues" evidence="9">
    <location>
        <begin position="43"/>
        <end position="54"/>
    </location>
</feature>
<evidence type="ECO:0000256" key="9">
    <source>
        <dbReference type="SAM" id="MobiDB-lite"/>
    </source>
</evidence>
<dbReference type="InterPro" id="IPR009003">
    <property type="entry name" value="Peptidase_S1_PA"/>
</dbReference>
<keyword evidence="6" id="KW-1015">Disulfide bond</keyword>
<organism evidence="11">
    <name type="scientific">Anopheles atroparvus</name>
    <name type="common">European mosquito</name>
    <dbReference type="NCBI Taxonomy" id="41427"/>
    <lineage>
        <taxon>Eukaryota</taxon>
        <taxon>Metazoa</taxon>
        <taxon>Ecdysozoa</taxon>
        <taxon>Arthropoda</taxon>
        <taxon>Hexapoda</taxon>
        <taxon>Insecta</taxon>
        <taxon>Pterygota</taxon>
        <taxon>Neoptera</taxon>
        <taxon>Endopterygota</taxon>
        <taxon>Diptera</taxon>
        <taxon>Nematocera</taxon>
        <taxon>Culicoidea</taxon>
        <taxon>Culicidae</taxon>
        <taxon>Anophelinae</taxon>
        <taxon>Anopheles</taxon>
    </lineage>
</organism>
<evidence type="ECO:0000256" key="7">
    <source>
        <dbReference type="ARBA" id="ARBA00023180"/>
    </source>
</evidence>
<dbReference type="Gene3D" id="2.40.10.10">
    <property type="entry name" value="Trypsin-like serine proteases"/>
    <property type="match status" value="1"/>
</dbReference>
<evidence type="ECO:0000256" key="3">
    <source>
        <dbReference type="ARBA" id="ARBA00022588"/>
    </source>
</evidence>
<dbReference type="InterPro" id="IPR043504">
    <property type="entry name" value="Peptidase_S1_PA_chymotrypsin"/>
</dbReference>
<dbReference type="VEuPathDB" id="VectorBase:AATE011446"/>
<evidence type="ECO:0000256" key="6">
    <source>
        <dbReference type="ARBA" id="ARBA00023157"/>
    </source>
</evidence>
<comment type="subcellular location">
    <subcellularLocation>
        <location evidence="1">Secreted</location>
    </subcellularLocation>
</comment>
<dbReference type="Pfam" id="PF00089">
    <property type="entry name" value="Trypsin"/>
    <property type="match status" value="1"/>
</dbReference>